<keyword evidence="1" id="KW-0812">Transmembrane</keyword>
<keyword evidence="1" id="KW-1133">Transmembrane helix</keyword>
<dbReference type="Proteomes" id="UP000307201">
    <property type="component" value="Unassembled WGS sequence"/>
</dbReference>
<dbReference type="Pfam" id="PF08592">
    <property type="entry name" value="Anthrone_oxy"/>
    <property type="match status" value="1"/>
</dbReference>
<dbReference type="AlphaFoldDB" id="A0A5R9C859"/>
<dbReference type="EMBL" id="VBTE01000001">
    <property type="protein sequence ID" value="TLQ09583.1"/>
    <property type="molecule type" value="Genomic_DNA"/>
</dbReference>
<feature type="transmembrane region" description="Helical" evidence="1">
    <location>
        <begin position="56"/>
        <end position="80"/>
    </location>
</feature>
<evidence type="ECO:0000256" key="1">
    <source>
        <dbReference type="SAM" id="Phobius"/>
    </source>
</evidence>
<protein>
    <submittedName>
        <fullName evidence="2">DUF1772 domain-containing protein</fullName>
    </submittedName>
</protein>
<sequence>MKMSVVIKGLLVFSLIGTGLIAGIFFSFSNFIMTAFSKISYSKGLAAMQAINRAVLNPLLFLFFIGTAISTFLLVVLYFFTTLVSSLELAGSILYFFGCFIVTGIRNVPLNNQIGSISSIEIGNEPVWRDYLKTWTFWNHIRTFASLSAFICLIISFGY</sequence>
<feature type="transmembrane region" description="Helical" evidence="1">
    <location>
        <begin position="137"/>
        <end position="157"/>
    </location>
</feature>
<evidence type="ECO:0000313" key="3">
    <source>
        <dbReference type="Proteomes" id="UP000307201"/>
    </source>
</evidence>
<name>A0A5R9C859_9LACT</name>
<organism evidence="2 3">
    <name type="scientific">Marinilactibacillus psychrotolerans</name>
    <dbReference type="NCBI Taxonomy" id="191770"/>
    <lineage>
        <taxon>Bacteria</taxon>
        <taxon>Bacillati</taxon>
        <taxon>Bacillota</taxon>
        <taxon>Bacilli</taxon>
        <taxon>Lactobacillales</taxon>
        <taxon>Carnobacteriaceae</taxon>
        <taxon>Marinilactibacillus</taxon>
    </lineage>
</organism>
<reference evidence="2 3" key="1">
    <citation type="submission" date="2019-05" db="EMBL/GenBank/DDBJ databases">
        <title>The metagenome of a microbial culture collection derived from dairy environment covers the genomic content of the human microbiome.</title>
        <authorList>
            <person name="Roder T."/>
            <person name="Wuthrich D."/>
            <person name="Sattari Z."/>
            <person name="Von Ah U."/>
            <person name="Bar C."/>
            <person name="Ronchi F."/>
            <person name="Macpherson A.J."/>
            <person name="Ganal-Vonarburg S.C."/>
            <person name="Bruggmann R."/>
            <person name="Vergeres G."/>
        </authorList>
    </citation>
    <scope>NUCLEOTIDE SEQUENCE [LARGE SCALE GENOMIC DNA]</scope>
    <source>
        <strain evidence="2 3">FAM 24235</strain>
    </source>
</reference>
<dbReference type="InterPro" id="IPR013901">
    <property type="entry name" value="Anthrone_oxy"/>
</dbReference>
<feature type="transmembrane region" description="Helical" evidence="1">
    <location>
        <begin position="12"/>
        <end position="36"/>
    </location>
</feature>
<keyword evidence="1" id="KW-0472">Membrane</keyword>
<comment type="caution">
    <text evidence="2">The sequence shown here is derived from an EMBL/GenBank/DDBJ whole genome shotgun (WGS) entry which is preliminary data.</text>
</comment>
<dbReference type="OrthoDB" id="428263at2"/>
<gene>
    <name evidence="2" type="ORF">FEZ48_00080</name>
</gene>
<feature type="transmembrane region" description="Helical" evidence="1">
    <location>
        <begin position="87"/>
        <end position="105"/>
    </location>
</feature>
<proteinExistence type="predicted"/>
<evidence type="ECO:0000313" key="2">
    <source>
        <dbReference type="EMBL" id="TLQ09583.1"/>
    </source>
</evidence>
<accession>A0A5R9C859</accession>